<keyword evidence="4" id="KW-1185">Reference proteome</keyword>
<reference evidence="3 4" key="1">
    <citation type="submission" date="2019-10" db="EMBL/GenBank/DDBJ databases">
        <title>Taxonomy of Antarctic Massilia spp.: description of Massilia rubra sp. nov., Massilia aquatica sp. nov., Massilia mucilaginosa sp. nov., Massilia frigida sp. nov. isolated from streams, lakes and regoliths.</title>
        <authorList>
            <person name="Holochova P."/>
            <person name="Sedlacek I."/>
            <person name="Kralova S."/>
            <person name="Maslanova I."/>
            <person name="Busse H.-J."/>
            <person name="Stankova E."/>
            <person name="Vrbovska V."/>
            <person name="Kovarovic V."/>
            <person name="Bartak M."/>
            <person name="Svec P."/>
            <person name="Pantucek R."/>
        </authorList>
    </citation>
    <scope>NUCLEOTIDE SEQUENCE [LARGE SCALE GENOMIC DNA]</scope>
    <source>
        <strain evidence="3 4">CCM 8733</strain>
    </source>
</reference>
<dbReference type="PANTHER" id="PTHR43135:SF3">
    <property type="entry name" value="ALPHA-D-RIBOSE 1-METHYLPHOSPHONATE 5-TRIPHOSPHATE DIPHOSPHATASE"/>
    <property type="match status" value="1"/>
</dbReference>
<dbReference type="CDD" id="cd01299">
    <property type="entry name" value="Met_dep_hydrolase_A"/>
    <property type="match status" value="1"/>
</dbReference>
<dbReference type="Pfam" id="PF01979">
    <property type="entry name" value="Amidohydro_1"/>
    <property type="match status" value="1"/>
</dbReference>
<dbReference type="InterPro" id="IPR032466">
    <property type="entry name" value="Metal_Hydrolase"/>
</dbReference>
<protein>
    <submittedName>
        <fullName evidence="3">Amidohydrolase family protein</fullName>
    </submittedName>
</protein>
<dbReference type="InterPro" id="IPR051781">
    <property type="entry name" value="Metallo-dep_Hydrolase"/>
</dbReference>
<keyword evidence="1" id="KW-0732">Signal</keyword>
<evidence type="ECO:0000313" key="4">
    <source>
        <dbReference type="Proteomes" id="UP000609726"/>
    </source>
</evidence>
<evidence type="ECO:0000259" key="2">
    <source>
        <dbReference type="Pfam" id="PF01979"/>
    </source>
</evidence>
<dbReference type="SUPFAM" id="SSF51338">
    <property type="entry name" value="Composite domain of metallo-dependent hydrolases"/>
    <property type="match status" value="1"/>
</dbReference>
<dbReference type="Gene3D" id="2.30.40.10">
    <property type="entry name" value="Urease, subunit C, domain 1"/>
    <property type="match status" value="1"/>
</dbReference>
<sequence length="433" mass="45444">MLKLSAIGILLACGSAQGATQTVDCGRLLDVKSGAWREKVSIVVEDGSIKSVGPMGANAGANPTAGHIDLSAHSCLPGLIDMHVHLTGETQKQADALRDAISLNPADHAYRSVIFAERTLKAGFTTVRDLGASDGLNVSLKRAIAAGSIPGPRMFTSGKSIATTGGHADPTNNFSHRLSHALGTPGPSEGVVNSAEGAREAVRARYKEGADLIKVTATGGVLSQARSGQNSQYTEDELRAIISTAKDYGFRVAAHAHGTEGIKRALRAGIDSIEHGTMMDDETIALFKKHGAWFVPTISAGRYVADKAKEADYYSPLVRPKAAAIGPQIQATFGRAYKAGVKIAFGTDAGVFPHGDNAREFAYMVEAGMPPLEAIRSATLNAAALLDQGTRLGSVEPGYAADIIAVTGDPLRDIALMQQVRFVMKDGVVYKQP</sequence>
<accession>A0ABX0NUN1</accession>
<proteinExistence type="predicted"/>
<dbReference type="Proteomes" id="UP000609726">
    <property type="component" value="Unassembled WGS sequence"/>
</dbReference>
<dbReference type="InterPro" id="IPR057744">
    <property type="entry name" value="OTAase-like"/>
</dbReference>
<dbReference type="InterPro" id="IPR011059">
    <property type="entry name" value="Metal-dep_hydrolase_composite"/>
</dbReference>
<dbReference type="RefSeq" id="WP_166877348.1">
    <property type="nucleotide sequence ID" value="NZ_WHJH01000019.1"/>
</dbReference>
<dbReference type="Gene3D" id="3.20.20.140">
    <property type="entry name" value="Metal-dependent hydrolases"/>
    <property type="match status" value="1"/>
</dbReference>
<evidence type="ECO:0000313" key="3">
    <source>
        <dbReference type="EMBL" id="NHZ90648.1"/>
    </source>
</evidence>
<dbReference type="EMBL" id="WHJH01000019">
    <property type="protein sequence ID" value="NHZ90648.1"/>
    <property type="molecule type" value="Genomic_DNA"/>
</dbReference>
<feature type="domain" description="Amidohydrolase-related" evidence="2">
    <location>
        <begin position="76"/>
        <end position="428"/>
    </location>
</feature>
<dbReference type="PANTHER" id="PTHR43135">
    <property type="entry name" value="ALPHA-D-RIBOSE 1-METHYLPHOSPHONATE 5-TRIPHOSPHATE DIPHOSPHATASE"/>
    <property type="match status" value="1"/>
</dbReference>
<gene>
    <name evidence="3" type="ORF">F2P45_16710</name>
</gene>
<feature type="signal peptide" evidence="1">
    <location>
        <begin position="1"/>
        <end position="18"/>
    </location>
</feature>
<dbReference type="SUPFAM" id="SSF51556">
    <property type="entry name" value="Metallo-dependent hydrolases"/>
    <property type="match status" value="1"/>
</dbReference>
<name>A0ABX0NUN1_9BURK</name>
<evidence type="ECO:0000256" key="1">
    <source>
        <dbReference type="SAM" id="SignalP"/>
    </source>
</evidence>
<organism evidence="3 4">
    <name type="scientific">Massilia mucilaginosa</name>
    <dbReference type="NCBI Taxonomy" id="2609282"/>
    <lineage>
        <taxon>Bacteria</taxon>
        <taxon>Pseudomonadati</taxon>
        <taxon>Pseudomonadota</taxon>
        <taxon>Betaproteobacteria</taxon>
        <taxon>Burkholderiales</taxon>
        <taxon>Oxalobacteraceae</taxon>
        <taxon>Telluria group</taxon>
        <taxon>Massilia</taxon>
    </lineage>
</organism>
<comment type="caution">
    <text evidence="3">The sequence shown here is derived from an EMBL/GenBank/DDBJ whole genome shotgun (WGS) entry which is preliminary data.</text>
</comment>
<dbReference type="InterPro" id="IPR006680">
    <property type="entry name" value="Amidohydro-rel"/>
</dbReference>
<feature type="chain" id="PRO_5046717764" evidence="1">
    <location>
        <begin position="19"/>
        <end position="433"/>
    </location>
</feature>